<dbReference type="EMBL" id="JEMA01000264">
    <property type="protein sequence ID" value="KYF72437.1"/>
    <property type="molecule type" value="Genomic_DNA"/>
</dbReference>
<proteinExistence type="predicted"/>
<gene>
    <name evidence="1" type="ORF">BE15_48125</name>
</gene>
<accession>A0A150QWM6</accession>
<dbReference type="AlphaFoldDB" id="A0A150QWM6"/>
<dbReference type="Proteomes" id="UP000075260">
    <property type="component" value="Unassembled WGS sequence"/>
</dbReference>
<organism evidence="1 2">
    <name type="scientific">Sorangium cellulosum</name>
    <name type="common">Polyangium cellulosum</name>
    <dbReference type="NCBI Taxonomy" id="56"/>
    <lineage>
        <taxon>Bacteria</taxon>
        <taxon>Pseudomonadati</taxon>
        <taxon>Myxococcota</taxon>
        <taxon>Polyangia</taxon>
        <taxon>Polyangiales</taxon>
        <taxon>Polyangiaceae</taxon>
        <taxon>Sorangium</taxon>
    </lineage>
</organism>
<sequence length="64" mass="6533">MSRERLGRRAAPGRSRLIFMTFTGHAPPAAGGAARAPSPGEMAAVTTPASSALMCEADGTHLLP</sequence>
<evidence type="ECO:0000313" key="2">
    <source>
        <dbReference type="Proteomes" id="UP000075260"/>
    </source>
</evidence>
<reference evidence="1 2" key="1">
    <citation type="submission" date="2014-02" db="EMBL/GenBank/DDBJ databases">
        <title>The small core and large imbalanced accessory genome model reveals a collaborative survival strategy of Sorangium cellulosum strains in nature.</title>
        <authorList>
            <person name="Han K."/>
            <person name="Peng R."/>
            <person name="Blom J."/>
            <person name="Li Y.-Z."/>
        </authorList>
    </citation>
    <scope>NUCLEOTIDE SEQUENCE [LARGE SCALE GENOMIC DNA]</scope>
    <source>
        <strain evidence="1 2">So0008-312</strain>
    </source>
</reference>
<comment type="caution">
    <text evidence="1">The sequence shown here is derived from an EMBL/GenBank/DDBJ whole genome shotgun (WGS) entry which is preliminary data.</text>
</comment>
<protein>
    <submittedName>
        <fullName evidence="1">Uncharacterized protein</fullName>
    </submittedName>
</protein>
<evidence type="ECO:0000313" key="1">
    <source>
        <dbReference type="EMBL" id="KYF72437.1"/>
    </source>
</evidence>
<name>A0A150QWM6_SORCE</name>
<dbReference type="RefSeq" id="WP_061606370.1">
    <property type="nucleotide sequence ID" value="NZ_JEMA01000264.1"/>
</dbReference>